<name>A0A1V4SHB0_RUMHU</name>
<organism evidence="1 2">
    <name type="scientific">Ruminiclostridium hungatei</name>
    <name type="common">Clostridium hungatei</name>
    <dbReference type="NCBI Taxonomy" id="48256"/>
    <lineage>
        <taxon>Bacteria</taxon>
        <taxon>Bacillati</taxon>
        <taxon>Bacillota</taxon>
        <taxon>Clostridia</taxon>
        <taxon>Eubacteriales</taxon>
        <taxon>Oscillospiraceae</taxon>
        <taxon>Ruminiclostridium</taxon>
    </lineage>
</organism>
<evidence type="ECO:0000313" key="2">
    <source>
        <dbReference type="Proteomes" id="UP000191554"/>
    </source>
</evidence>
<dbReference type="GO" id="GO:0016787">
    <property type="term" value="F:hydrolase activity"/>
    <property type="evidence" value="ECO:0007669"/>
    <property type="project" value="UniProtKB-KW"/>
</dbReference>
<gene>
    <name evidence="1" type="primary">dnpH1</name>
    <name evidence="1" type="ORF">CLHUN_28810</name>
</gene>
<accession>A0A1V4SHB0</accession>
<dbReference type="OrthoDB" id="7064119at2"/>
<dbReference type="RefSeq" id="WP_080065335.1">
    <property type="nucleotide sequence ID" value="NZ_MZGX01000020.1"/>
</dbReference>
<dbReference type="Proteomes" id="UP000191554">
    <property type="component" value="Unassembled WGS sequence"/>
</dbReference>
<dbReference type="SUPFAM" id="SSF52309">
    <property type="entry name" value="N-(deoxy)ribosyltransferase-like"/>
    <property type="match status" value="1"/>
</dbReference>
<evidence type="ECO:0000313" key="1">
    <source>
        <dbReference type="EMBL" id="OPX43133.1"/>
    </source>
</evidence>
<dbReference type="EMBL" id="MZGX01000020">
    <property type="protein sequence ID" value="OPX43133.1"/>
    <property type="molecule type" value="Genomic_DNA"/>
</dbReference>
<comment type="caution">
    <text evidence="1">The sequence shown here is derived from an EMBL/GenBank/DDBJ whole genome shotgun (WGS) entry which is preliminary data.</text>
</comment>
<reference evidence="1 2" key="1">
    <citation type="submission" date="2017-03" db="EMBL/GenBank/DDBJ databases">
        <title>Genome sequence of Clostridium hungatei DSM 14427.</title>
        <authorList>
            <person name="Poehlein A."/>
            <person name="Daniel R."/>
        </authorList>
    </citation>
    <scope>NUCLEOTIDE SEQUENCE [LARGE SCALE GENOMIC DNA]</scope>
    <source>
        <strain evidence="1 2">DSM 14427</strain>
    </source>
</reference>
<protein>
    <submittedName>
        <fullName evidence="1">2'-deoxynucleoside 5'-phosphate N-hydrolase 1</fullName>
    </submittedName>
</protein>
<keyword evidence="2" id="KW-1185">Reference proteome</keyword>
<sequence>MKAYIGIKFYQDYRNRELIEKISEALEKNSITTSCVVRDMEKWGKVEYEPKELMENALSEIDSCDIVIIEFTEKGIGLGIESGYAFAKGVPIITIAQEGSEISNTLMGISKKIFIYKDSSELVDFFSNEV</sequence>
<keyword evidence="1" id="KW-0378">Hydrolase</keyword>
<proteinExistence type="predicted"/>
<dbReference type="AlphaFoldDB" id="A0A1V4SHB0"/>
<dbReference type="Gene3D" id="3.40.50.450">
    <property type="match status" value="1"/>
</dbReference>